<evidence type="ECO:0000313" key="2">
    <source>
        <dbReference type="EMBL" id="KAK0040733.1"/>
    </source>
</evidence>
<dbReference type="EMBL" id="JASAOG010000308">
    <property type="protein sequence ID" value="KAK0040733.1"/>
    <property type="molecule type" value="Genomic_DNA"/>
</dbReference>
<proteinExistence type="predicted"/>
<reference evidence="2" key="2">
    <citation type="submission" date="2023-04" db="EMBL/GenBank/DDBJ databases">
        <authorList>
            <person name="Bu L."/>
            <person name="Lu L."/>
            <person name="Laidemitt M.R."/>
            <person name="Zhang S.M."/>
            <person name="Mutuku M."/>
            <person name="Mkoji G."/>
            <person name="Steinauer M."/>
            <person name="Loker E.S."/>
        </authorList>
    </citation>
    <scope>NUCLEOTIDE SEQUENCE</scope>
    <source>
        <strain evidence="2">KasaAsao</strain>
        <tissue evidence="2">Whole Snail</tissue>
    </source>
</reference>
<feature type="non-terminal residue" evidence="2">
    <location>
        <position position="453"/>
    </location>
</feature>
<feature type="compositionally biased region" description="Basic and acidic residues" evidence="1">
    <location>
        <begin position="248"/>
        <end position="266"/>
    </location>
</feature>
<evidence type="ECO:0000313" key="3">
    <source>
        <dbReference type="Proteomes" id="UP001233172"/>
    </source>
</evidence>
<gene>
    <name evidence="2" type="ORF">Bpfe_029826</name>
</gene>
<feature type="region of interest" description="Disordered" evidence="1">
    <location>
        <begin position="240"/>
        <end position="312"/>
    </location>
</feature>
<organism evidence="2 3">
    <name type="scientific">Biomphalaria pfeifferi</name>
    <name type="common">Bloodfluke planorb</name>
    <name type="synonym">Freshwater snail</name>
    <dbReference type="NCBI Taxonomy" id="112525"/>
    <lineage>
        <taxon>Eukaryota</taxon>
        <taxon>Metazoa</taxon>
        <taxon>Spiralia</taxon>
        <taxon>Lophotrochozoa</taxon>
        <taxon>Mollusca</taxon>
        <taxon>Gastropoda</taxon>
        <taxon>Heterobranchia</taxon>
        <taxon>Euthyneura</taxon>
        <taxon>Panpulmonata</taxon>
        <taxon>Hygrophila</taxon>
        <taxon>Lymnaeoidea</taxon>
        <taxon>Planorbidae</taxon>
        <taxon>Biomphalaria</taxon>
    </lineage>
</organism>
<evidence type="ECO:0000256" key="1">
    <source>
        <dbReference type="SAM" id="MobiDB-lite"/>
    </source>
</evidence>
<reference evidence="2" key="1">
    <citation type="journal article" date="2023" name="PLoS Negl. Trop. Dis.">
        <title>A genome sequence for Biomphalaria pfeifferi, the major vector snail for the human-infecting parasite Schistosoma mansoni.</title>
        <authorList>
            <person name="Bu L."/>
            <person name="Lu L."/>
            <person name="Laidemitt M.R."/>
            <person name="Zhang S.M."/>
            <person name="Mutuku M."/>
            <person name="Mkoji G."/>
            <person name="Steinauer M."/>
            <person name="Loker E.S."/>
        </authorList>
    </citation>
    <scope>NUCLEOTIDE SEQUENCE</scope>
    <source>
        <strain evidence="2">KasaAsao</strain>
    </source>
</reference>
<sequence>MFRLKSAMDSVSTTTIVYRISPTEQNAKERHTCQKDLPQEALIPQIHQTILSPSASHIRNVLSDATYPLGLRSKRRFQGRSSSLHKIRSDILSILDDSEVQRLENIFWNSKKGWARTSFLEDELRAFLKAKALEKKGRHRVSIISPDVLPIPEITGKKKKLQTKEGTNGGLVKRESKTRSPRHMSAKDQGKPKEILLRRKLTKGELEALNLLEEGSDSIFGTDSMSTMLSESVCSKYAPIMSTRQGGKKTDIDAKKKKDAQDDKRAAKAKGSKMQFRRISDQDDKYEKKGKARGEVSDSRRESKDLLRRDSNCKATSQFKRGIWFDEDGAISRAVRDQLQKIKPLDNVDDRQPDFVEDENTKDSKVGKETETDKRKKRKKPHGNLVPDVSSEWEKSGLSTPNRQSLSSFGQPLARRRGGSANSRASSLSDRKESTMSTGSQYRGSLQEKSSFQ</sequence>
<feature type="compositionally biased region" description="Basic and acidic residues" evidence="1">
    <location>
        <begin position="278"/>
        <end position="312"/>
    </location>
</feature>
<name>A0AAD8ARX8_BIOPF</name>
<feature type="region of interest" description="Disordered" evidence="1">
    <location>
        <begin position="159"/>
        <end position="194"/>
    </location>
</feature>
<feature type="compositionally biased region" description="Polar residues" evidence="1">
    <location>
        <begin position="397"/>
        <end position="410"/>
    </location>
</feature>
<dbReference type="Proteomes" id="UP001233172">
    <property type="component" value="Unassembled WGS sequence"/>
</dbReference>
<feature type="compositionally biased region" description="Low complexity" evidence="1">
    <location>
        <begin position="419"/>
        <end position="428"/>
    </location>
</feature>
<feature type="compositionally biased region" description="Basic and acidic residues" evidence="1">
    <location>
        <begin position="339"/>
        <end position="374"/>
    </location>
</feature>
<keyword evidence="3" id="KW-1185">Reference proteome</keyword>
<comment type="caution">
    <text evidence="2">The sequence shown here is derived from an EMBL/GenBank/DDBJ whole genome shotgun (WGS) entry which is preliminary data.</text>
</comment>
<feature type="region of interest" description="Disordered" evidence="1">
    <location>
        <begin position="339"/>
        <end position="453"/>
    </location>
</feature>
<accession>A0AAD8ARX8</accession>
<protein>
    <submittedName>
        <fullName evidence="2">Uncharacterized protein</fullName>
    </submittedName>
</protein>
<dbReference type="AlphaFoldDB" id="A0AAD8ARX8"/>
<feature type="compositionally biased region" description="Basic and acidic residues" evidence="1">
    <location>
        <begin position="185"/>
        <end position="194"/>
    </location>
</feature>
<feature type="compositionally biased region" description="Polar residues" evidence="1">
    <location>
        <begin position="435"/>
        <end position="453"/>
    </location>
</feature>